<keyword evidence="1" id="KW-1133">Transmembrane helix</keyword>
<name>K2K0H2_9GAMM</name>
<keyword evidence="3" id="KW-1185">Reference proteome</keyword>
<evidence type="ECO:0000313" key="3">
    <source>
        <dbReference type="Proteomes" id="UP000006755"/>
    </source>
</evidence>
<evidence type="ECO:0000313" key="2">
    <source>
        <dbReference type="EMBL" id="EKE76224.1"/>
    </source>
</evidence>
<gene>
    <name evidence="2" type="ORF">B3C1_04930</name>
</gene>
<keyword evidence="1" id="KW-0812">Transmembrane</keyword>
<comment type="caution">
    <text evidence="2">The sequence shown here is derived from an EMBL/GenBank/DDBJ whole genome shotgun (WGS) entry which is preliminary data.</text>
</comment>
<dbReference type="AlphaFoldDB" id="K2K0H2"/>
<protein>
    <submittedName>
        <fullName evidence="2">Uncharacterized protein</fullName>
    </submittedName>
</protein>
<proteinExistence type="predicted"/>
<accession>K2K0H2</accession>
<dbReference type="EMBL" id="AMRI01000005">
    <property type="protein sequence ID" value="EKE76224.1"/>
    <property type="molecule type" value="Genomic_DNA"/>
</dbReference>
<feature type="transmembrane region" description="Helical" evidence="1">
    <location>
        <begin position="31"/>
        <end position="46"/>
    </location>
</feature>
<evidence type="ECO:0000256" key="1">
    <source>
        <dbReference type="SAM" id="Phobius"/>
    </source>
</evidence>
<keyword evidence="1" id="KW-0472">Membrane</keyword>
<sequence>MSWLLLPLFFPAFSLLFYIEALKGGIRPRYWALVGLVTGPFAWPMLQARKRLWWRQVCGYSGILFRA</sequence>
<organism evidence="2 3">
    <name type="scientific">Gallaecimonas xiamenensis 3-C-1</name>
    <dbReference type="NCBI Taxonomy" id="745411"/>
    <lineage>
        <taxon>Bacteria</taxon>
        <taxon>Pseudomonadati</taxon>
        <taxon>Pseudomonadota</taxon>
        <taxon>Gammaproteobacteria</taxon>
        <taxon>Enterobacterales</taxon>
        <taxon>Gallaecimonadaceae</taxon>
        <taxon>Gallaecimonas</taxon>
    </lineage>
</organism>
<dbReference type="STRING" id="745411.B3C1_04930"/>
<reference evidence="2 3" key="1">
    <citation type="journal article" date="2012" name="J. Bacteriol.">
        <title>Genome Sequence of Gallaecimonas xiamenensis Type Strain 3-C-1.</title>
        <authorList>
            <person name="Lai Q."/>
            <person name="Wang L."/>
            <person name="Wang W."/>
            <person name="Shao Z."/>
        </authorList>
    </citation>
    <scope>NUCLEOTIDE SEQUENCE [LARGE SCALE GENOMIC DNA]</scope>
    <source>
        <strain evidence="2 3">3-C-1</strain>
    </source>
</reference>
<dbReference type="Proteomes" id="UP000006755">
    <property type="component" value="Unassembled WGS sequence"/>
</dbReference>